<protein>
    <submittedName>
        <fullName evidence="1">Uncharacterized protein</fullName>
    </submittedName>
</protein>
<gene>
    <name evidence="1" type="ORF">RHMOL_Rhmol10G0011100</name>
</gene>
<comment type="caution">
    <text evidence="1">The sequence shown here is derived from an EMBL/GenBank/DDBJ whole genome shotgun (WGS) entry which is preliminary data.</text>
</comment>
<reference evidence="1" key="1">
    <citation type="submission" date="2022-02" db="EMBL/GenBank/DDBJ databases">
        <title>Plant Genome Project.</title>
        <authorList>
            <person name="Zhang R.-G."/>
        </authorList>
    </citation>
    <scope>NUCLEOTIDE SEQUENCE</scope>
    <source>
        <strain evidence="1">AT1</strain>
    </source>
</reference>
<sequence length="1171" mass="129245">MATKNSFEFRVKSFAAAAMSSPKQGGGFFKLQIMLRVLAIVFTSAAMVTMLTSDETINFFVISMQARYSYSSAFKFILVADAIACTCSLLSLIFVFLLSRSEPNPSSYFAVFLHDLVLVLLMMAGCAAASAVGMVGRDGIAQVGWLAICGNVGKFCHKLTLSLAFSFMVMLCYLALAVASAHELKSGLYNTTGHVLELHLRNPIPIDNWVEYENSTLGGEINPSLLSLKQLRYLDLSGNEFRGIPIPSFIGSLASLEYLNLSDAGFGGTIPRQLENVSTLRFLSLGGYNERDVKGGSLQWLPHLSHLEHLDLSGVNLTKSPNWLQVINKLPSLVELHLVDCSLNHIPPLPSVNLTSLVVLDLSRNNFYSVMPGWISSLSNLISLDVSHNQFKSLPASLFRMSSLVRLNLGNAFRGPFPVVLIPNMTSLRYLDLSGNFLKCSVPSWLYSFTQLEYLDMSSNELQGGISHEIGNLTSVVTLNLKFNELEGELPNTIGNLASVVTLDLSFNNLGGRLPNSIGNLCNLSFIDLSNNKIGGELFKSSSKCSSYALETLFLQENQLSGEIPDELGQFENVRELNLENNLVGGPIPETIGRLKYLEGLTLSGNQLNGTLPESLGHLSKLRFLHMDDNLLEGMVSEVHFTNLVNLTEFSARGNRLTLNVSPDWIPPFHLELLDLGSWHLGPKFPAWLKSQKSLGTLEISNTGISDRIPSWLWNMSFYKLNVSHNQIYGEIAYIGMLKIEYIYLNSNHLNGSLPRLSPSNNELDLSNNSFSGGISDFLCGNDTKYSKVLHLGENLLSGKIPDCWMSWPALGILDLENNFFTGNIPSSMGQLVSLLSLHLRNNNLSGEITWSLQNCTYLWVLDLSENEFTGSIPTWMGESLSSLRILTLRSNKMKGVIPLELCRLASLQILDLAQNNISGAIPRCIKNFTAMAVKLNSSSPMEDMYSPRIYRGMSITGYLENELLMMKGNMYRYDKILALVAIMDLSDNNFTGRIPEELTSLVGLISLNLSRNHLTGVIPKKIGSMGQLGALDLSRNQLYGEIPPSISVLTFLSYLDLSFNNLSGRIPLSTQLLGFNASSFVGNNLCGLPLTKNCSVDHGKTTPGRDNEGDDTGDGSGVDWFYVLMAIGFAAGFWGVCGPIFFIKSWRHAYFRFLDNVWTRLCMIRYGKCC</sequence>
<keyword evidence="2" id="KW-1185">Reference proteome</keyword>
<organism evidence="1 2">
    <name type="scientific">Rhododendron molle</name>
    <name type="common">Chinese azalea</name>
    <name type="synonym">Azalea mollis</name>
    <dbReference type="NCBI Taxonomy" id="49168"/>
    <lineage>
        <taxon>Eukaryota</taxon>
        <taxon>Viridiplantae</taxon>
        <taxon>Streptophyta</taxon>
        <taxon>Embryophyta</taxon>
        <taxon>Tracheophyta</taxon>
        <taxon>Spermatophyta</taxon>
        <taxon>Magnoliopsida</taxon>
        <taxon>eudicotyledons</taxon>
        <taxon>Gunneridae</taxon>
        <taxon>Pentapetalae</taxon>
        <taxon>asterids</taxon>
        <taxon>Ericales</taxon>
        <taxon>Ericaceae</taxon>
        <taxon>Ericoideae</taxon>
        <taxon>Rhodoreae</taxon>
        <taxon>Rhododendron</taxon>
    </lineage>
</organism>
<evidence type="ECO:0000313" key="2">
    <source>
        <dbReference type="Proteomes" id="UP001062846"/>
    </source>
</evidence>
<dbReference type="EMBL" id="CM046397">
    <property type="protein sequence ID" value="KAI8533450.1"/>
    <property type="molecule type" value="Genomic_DNA"/>
</dbReference>
<accession>A0ACC0LXP6</accession>
<dbReference type="Proteomes" id="UP001062846">
    <property type="component" value="Chromosome 10"/>
</dbReference>
<proteinExistence type="predicted"/>
<evidence type="ECO:0000313" key="1">
    <source>
        <dbReference type="EMBL" id="KAI8533450.1"/>
    </source>
</evidence>
<name>A0ACC0LXP6_RHOML</name>